<dbReference type="EMBL" id="LLXI01002717">
    <property type="protein sequence ID" value="PKY57825.1"/>
    <property type="molecule type" value="Genomic_DNA"/>
</dbReference>
<dbReference type="Proteomes" id="UP000234323">
    <property type="component" value="Unassembled WGS sequence"/>
</dbReference>
<name>A0A2I1HG33_9GLOM</name>
<organism evidence="1 2">
    <name type="scientific">Rhizophagus irregularis</name>
    <dbReference type="NCBI Taxonomy" id="588596"/>
    <lineage>
        <taxon>Eukaryota</taxon>
        <taxon>Fungi</taxon>
        <taxon>Fungi incertae sedis</taxon>
        <taxon>Mucoromycota</taxon>
        <taxon>Glomeromycotina</taxon>
        <taxon>Glomeromycetes</taxon>
        <taxon>Glomerales</taxon>
        <taxon>Glomeraceae</taxon>
        <taxon>Rhizophagus</taxon>
    </lineage>
</organism>
<protein>
    <submittedName>
        <fullName evidence="1">Uncharacterized protein</fullName>
    </submittedName>
</protein>
<evidence type="ECO:0000313" key="1">
    <source>
        <dbReference type="EMBL" id="PKY57825.1"/>
    </source>
</evidence>
<sequence>MSEFCSYTPHNMKEFDKKTQLDIENFKKSKEIKFDNSKFMTSIVQEIKEQSNSFINTYKNDNYSNEEFLKLSNDLLIKSKKELKN</sequence>
<proteinExistence type="predicted"/>
<dbReference type="AlphaFoldDB" id="A0A2I1HG33"/>
<accession>A0A2I1HG33</accession>
<keyword evidence="2" id="KW-1185">Reference proteome</keyword>
<reference evidence="1 2" key="1">
    <citation type="submission" date="2015-10" db="EMBL/GenBank/DDBJ databases">
        <title>Genome analyses suggest a sexual origin of heterokaryosis in a supposedly ancient asexual fungus.</title>
        <authorList>
            <person name="Ropars J."/>
            <person name="Sedzielewska K."/>
            <person name="Noel J."/>
            <person name="Charron P."/>
            <person name="Farinelli L."/>
            <person name="Marton T."/>
            <person name="Kruger M."/>
            <person name="Pelin A."/>
            <person name="Brachmann A."/>
            <person name="Corradi N."/>
        </authorList>
    </citation>
    <scope>NUCLEOTIDE SEQUENCE [LARGE SCALE GENOMIC DNA]</scope>
    <source>
        <strain evidence="1 2">A4</strain>
    </source>
</reference>
<evidence type="ECO:0000313" key="2">
    <source>
        <dbReference type="Proteomes" id="UP000234323"/>
    </source>
</evidence>
<comment type="caution">
    <text evidence="1">The sequence shown here is derived from an EMBL/GenBank/DDBJ whole genome shotgun (WGS) entry which is preliminary data.</text>
</comment>
<gene>
    <name evidence="1" type="ORF">RhiirA4_479194</name>
</gene>